<keyword evidence="5 8" id="KW-0472">Membrane</keyword>
<dbReference type="InterPro" id="IPR013604">
    <property type="entry name" value="7TM_chemorcpt"/>
</dbReference>
<dbReference type="GO" id="GO:0030425">
    <property type="term" value="C:dendrite"/>
    <property type="evidence" value="ECO:0007669"/>
    <property type="project" value="TreeGrafter"/>
</dbReference>
<gene>
    <name evidence="9" type="ORF">Zmor_019950</name>
</gene>
<evidence type="ECO:0000256" key="6">
    <source>
        <dbReference type="ARBA" id="ARBA00023170"/>
    </source>
</evidence>
<dbReference type="GO" id="GO:0005886">
    <property type="term" value="C:plasma membrane"/>
    <property type="evidence" value="ECO:0007669"/>
    <property type="project" value="UniProtKB-SubCell"/>
</dbReference>
<evidence type="ECO:0000256" key="2">
    <source>
        <dbReference type="ARBA" id="ARBA00022475"/>
    </source>
</evidence>
<dbReference type="GO" id="GO:0008049">
    <property type="term" value="P:male courtship behavior"/>
    <property type="evidence" value="ECO:0007669"/>
    <property type="project" value="TreeGrafter"/>
</dbReference>
<keyword evidence="7" id="KW-0807">Transducer</keyword>
<dbReference type="GO" id="GO:0007165">
    <property type="term" value="P:signal transduction"/>
    <property type="evidence" value="ECO:0007669"/>
    <property type="project" value="UniProtKB-KW"/>
</dbReference>
<evidence type="ECO:0008006" key="11">
    <source>
        <dbReference type="Google" id="ProtNLM"/>
    </source>
</evidence>
<protein>
    <recommendedName>
        <fullName evidence="11">Gustatory receptor</fullName>
    </recommendedName>
</protein>
<dbReference type="GO" id="GO:0050909">
    <property type="term" value="P:sensory perception of taste"/>
    <property type="evidence" value="ECO:0007669"/>
    <property type="project" value="InterPro"/>
</dbReference>
<keyword evidence="6" id="KW-0675">Receptor</keyword>
<dbReference type="GO" id="GO:0030424">
    <property type="term" value="C:axon"/>
    <property type="evidence" value="ECO:0007669"/>
    <property type="project" value="TreeGrafter"/>
</dbReference>
<keyword evidence="4 8" id="KW-1133">Transmembrane helix</keyword>
<feature type="transmembrane region" description="Helical" evidence="8">
    <location>
        <begin position="61"/>
        <end position="82"/>
    </location>
</feature>
<dbReference type="PANTHER" id="PTHR21143">
    <property type="entry name" value="INVERTEBRATE GUSTATORY RECEPTOR"/>
    <property type="match status" value="1"/>
</dbReference>
<evidence type="ECO:0000313" key="10">
    <source>
        <dbReference type="Proteomes" id="UP001168821"/>
    </source>
</evidence>
<organism evidence="9 10">
    <name type="scientific">Zophobas morio</name>
    <dbReference type="NCBI Taxonomy" id="2755281"/>
    <lineage>
        <taxon>Eukaryota</taxon>
        <taxon>Metazoa</taxon>
        <taxon>Ecdysozoa</taxon>
        <taxon>Arthropoda</taxon>
        <taxon>Hexapoda</taxon>
        <taxon>Insecta</taxon>
        <taxon>Pterygota</taxon>
        <taxon>Neoptera</taxon>
        <taxon>Endopterygota</taxon>
        <taxon>Coleoptera</taxon>
        <taxon>Polyphaga</taxon>
        <taxon>Cucujiformia</taxon>
        <taxon>Tenebrionidae</taxon>
        <taxon>Zophobas</taxon>
    </lineage>
</organism>
<dbReference type="GO" id="GO:0007635">
    <property type="term" value="P:chemosensory behavior"/>
    <property type="evidence" value="ECO:0007669"/>
    <property type="project" value="TreeGrafter"/>
</dbReference>
<evidence type="ECO:0000256" key="1">
    <source>
        <dbReference type="ARBA" id="ARBA00004651"/>
    </source>
</evidence>
<evidence type="ECO:0000256" key="3">
    <source>
        <dbReference type="ARBA" id="ARBA00022692"/>
    </source>
</evidence>
<comment type="subcellular location">
    <subcellularLocation>
        <location evidence="1">Cell membrane</location>
        <topology evidence="1">Multi-pass membrane protein</topology>
    </subcellularLocation>
</comment>
<proteinExistence type="predicted"/>
<evidence type="ECO:0000256" key="8">
    <source>
        <dbReference type="SAM" id="Phobius"/>
    </source>
</evidence>
<evidence type="ECO:0000256" key="5">
    <source>
        <dbReference type="ARBA" id="ARBA00023136"/>
    </source>
</evidence>
<evidence type="ECO:0000256" key="7">
    <source>
        <dbReference type="ARBA" id="ARBA00023224"/>
    </source>
</evidence>
<evidence type="ECO:0000256" key="4">
    <source>
        <dbReference type="ARBA" id="ARBA00022989"/>
    </source>
</evidence>
<dbReference type="PANTHER" id="PTHR21143:SF104">
    <property type="entry name" value="GUSTATORY RECEPTOR 8A-RELATED"/>
    <property type="match status" value="1"/>
</dbReference>
<evidence type="ECO:0000313" key="9">
    <source>
        <dbReference type="EMBL" id="KAJ3648116.1"/>
    </source>
</evidence>
<reference evidence="9" key="1">
    <citation type="journal article" date="2023" name="G3 (Bethesda)">
        <title>Whole genome assemblies of Zophobas morio and Tenebrio molitor.</title>
        <authorList>
            <person name="Kaur S."/>
            <person name="Stinson S.A."/>
            <person name="diCenzo G.C."/>
        </authorList>
    </citation>
    <scope>NUCLEOTIDE SEQUENCE</scope>
    <source>
        <strain evidence="9">QUZm001</strain>
    </source>
</reference>
<name>A0AA38I4J2_9CUCU</name>
<dbReference type="EMBL" id="JALNTZ010000006">
    <property type="protein sequence ID" value="KAJ3648116.1"/>
    <property type="molecule type" value="Genomic_DNA"/>
</dbReference>
<dbReference type="AlphaFoldDB" id="A0AA38I4J2"/>
<comment type="caution">
    <text evidence="9">The sequence shown here is derived from an EMBL/GenBank/DDBJ whole genome shotgun (WGS) entry which is preliminary data.</text>
</comment>
<keyword evidence="10" id="KW-1185">Reference proteome</keyword>
<accession>A0AA38I4J2</accession>
<keyword evidence="2" id="KW-1003">Cell membrane</keyword>
<keyword evidence="3 8" id="KW-0812">Transmembrane</keyword>
<dbReference type="GO" id="GO:0043025">
    <property type="term" value="C:neuronal cell body"/>
    <property type="evidence" value="ECO:0007669"/>
    <property type="project" value="TreeGrafter"/>
</dbReference>
<feature type="transmembrane region" description="Helical" evidence="8">
    <location>
        <begin position="21"/>
        <end position="41"/>
    </location>
</feature>
<sequence length="162" mass="18386">MKNCLQNYRLLGQTIDVVNKLFGFQLLLIIFHSGLHVVNSLNFVNLYKKSEFGKFNSDHVLMSSVVLILLLLYNTFSVIIVMDSTVEEARKFHDLCHQLADHYSVNSEEMKIIGNALSYSKQFFREFSAGGYFTINKSVIISLLGNVATYIIISTQFNMSGV</sequence>
<dbReference type="Proteomes" id="UP001168821">
    <property type="component" value="Unassembled WGS sequence"/>
</dbReference>
<dbReference type="Pfam" id="PF08395">
    <property type="entry name" value="7tm_7"/>
    <property type="match status" value="1"/>
</dbReference>